<dbReference type="Proteomes" id="UP000297597">
    <property type="component" value="Unassembled WGS sequence"/>
</dbReference>
<organism evidence="7 8">
    <name type="scientific">Pelotomaculum propionicicum</name>
    <dbReference type="NCBI Taxonomy" id="258475"/>
    <lineage>
        <taxon>Bacteria</taxon>
        <taxon>Bacillati</taxon>
        <taxon>Bacillota</taxon>
        <taxon>Clostridia</taxon>
        <taxon>Eubacteriales</taxon>
        <taxon>Desulfotomaculaceae</taxon>
        <taxon>Pelotomaculum</taxon>
    </lineage>
</organism>
<evidence type="ECO:0000259" key="6">
    <source>
        <dbReference type="SMART" id="SM00928"/>
    </source>
</evidence>
<dbReference type="EC" id="1.12.1.3" evidence="7"/>
<dbReference type="InterPro" id="IPR001949">
    <property type="entry name" value="NADH-UbQ_OxRdtase_51kDa_CS"/>
</dbReference>
<gene>
    <name evidence="7" type="primary">hndC_3</name>
    <name evidence="7" type="ORF">Pmgp_02148</name>
</gene>
<feature type="domain" description="NADH-ubiquinone oxidoreductase 51kDa subunit iron-sulphur binding" evidence="6">
    <location>
        <begin position="465"/>
        <end position="510"/>
    </location>
</feature>
<dbReference type="Gene3D" id="3.10.20.600">
    <property type="match status" value="1"/>
</dbReference>
<dbReference type="GO" id="GO:0050583">
    <property type="term" value="F:hydrogen dehydrogenase (NADP+) activity"/>
    <property type="evidence" value="ECO:0007669"/>
    <property type="project" value="UniProtKB-EC"/>
</dbReference>
<dbReference type="PROSITE" id="PS00645">
    <property type="entry name" value="COMPLEX1_51K_2"/>
    <property type="match status" value="1"/>
</dbReference>
<dbReference type="FunFam" id="3.40.50.11540:FF:000001">
    <property type="entry name" value="NADH dehydrogenase [ubiquinone] flavoprotein 1, mitochondrial"/>
    <property type="match status" value="1"/>
</dbReference>
<dbReference type="Pfam" id="PF01257">
    <property type="entry name" value="2Fe-2S_thioredx"/>
    <property type="match status" value="1"/>
</dbReference>
<comment type="similarity">
    <text evidence="1">Belongs to the complex I 51 kDa subunit family.</text>
</comment>
<evidence type="ECO:0000256" key="5">
    <source>
        <dbReference type="ARBA" id="ARBA00023014"/>
    </source>
</evidence>
<dbReference type="FunFam" id="1.20.1440.230:FF:000001">
    <property type="entry name" value="Mitochondrial NADH dehydrogenase flavoprotein 1"/>
    <property type="match status" value="1"/>
</dbReference>
<dbReference type="Gene3D" id="3.40.30.10">
    <property type="entry name" value="Glutaredoxin"/>
    <property type="match status" value="1"/>
</dbReference>
<evidence type="ECO:0000256" key="4">
    <source>
        <dbReference type="ARBA" id="ARBA00023004"/>
    </source>
</evidence>
<keyword evidence="4" id="KW-0408">Iron</keyword>
<keyword evidence="8" id="KW-1185">Reference proteome</keyword>
<dbReference type="InterPro" id="IPR037207">
    <property type="entry name" value="Nuop51_4Fe4S-bd_sf"/>
</dbReference>
<dbReference type="PANTHER" id="PTHR43578:SF3">
    <property type="entry name" value="NADH-QUINONE OXIDOREDUCTASE SUBUNIT F"/>
    <property type="match status" value="1"/>
</dbReference>
<evidence type="ECO:0000256" key="1">
    <source>
        <dbReference type="ARBA" id="ARBA00007523"/>
    </source>
</evidence>
<comment type="caution">
    <text evidence="7">The sequence shown here is derived from an EMBL/GenBank/DDBJ whole genome shotgun (WGS) entry which is preliminary data.</text>
</comment>
<dbReference type="SUPFAM" id="SSF140490">
    <property type="entry name" value="Nqo1C-terminal domain-like"/>
    <property type="match status" value="1"/>
</dbReference>
<accession>A0A4Y7RR05</accession>
<dbReference type="Gene3D" id="3.40.50.11540">
    <property type="entry name" value="NADH-ubiquinone oxidoreductase 51kDa subunit"/>
    <property type="match status" value="1"/>
</dbReference>
<protein>
    <submittedName>
        <fullName evidence="7">NADP-reducing hydrogenase subunit HndC</fullName>
        <ecNumber evidence="7">1.12.1.3</ecNumber>
    </submittedName>
</protein>
<dbReference type="Pfam" id="PF01512">
    <property type="entry name" value="Complex1_51K"/>
    <property type="match status" value="1"/>
</dbReference>
<dbReference type="SUPFAM" id="SSF142984">
    <property type="entry name" value="Nqo1 middle domain-like"/>
    <property type="match status" value="1"/>
</dbReference>
<evidence type="ECO:0000256" key="2">
    <source>
        <dbReference type="ARBA" id="ARBA00022485"/>
    </source>
</evidence>
<dbReference type="InterPro" id="IPR019575">
    <property type="entry name" value="Nuop51_4Fe4S-bd"/>
</dbReference>
<dbReference type="InterPro" id="IPR036249">
    <property type="entry name" value="Thioredoxin-like_sf"/>
</dbReference>
<proteinExistence type="inferred from homology"/>
<dbReference type="Pfam" id="PF10589">
    <property type="entry name" value="NADH_4Fe-4S"/>
    <property type="match status" value="1"/>
</dbReference>
<evidence type="ECO:0000256" key="3">
    <source>
        <dbReference type="ARBA" id="ARBA00022723"/>
    </source>
</evidence>
<dbReference type="GO" id="GO:0046872">
    <property type="term" value="F:metal ion binding"/>
    <property type="evidence" value="ECO:0007669"/>
    <property type="project" value="UniProtKB-KW"/>
</dbReference>
<evidence type="ECO:0000313" key="8">
    <source>
        <dbReference type="Proteomes" id="UP000297597"/>
    </source>
</evidence>
<dbReference type="GO" id="GO:0008137">
    <property type="term" value="F:NADH dehydrogenase (ubiquinone) activity"/>
    <property type="evidence" value="ECO:0007669"/>
    <property type="project" value="InterPro"/>
</dbReference>
<keyword evidence="2" id="KW-0004">4Fe-4S</keyword>
<dbReference type="InterPro" id="IPR011538">
    <property type="entry name" value="Nuo51_FMN-bd"/>
</dbReference>
<keyword evidence="5" id="KW-0411">Iron-sulfur</keyword>
<dbReference type="SMART" id="SM00928">
    <property type="entry name" value="NADH_4Fe-4S"/>
    <property type="match status" value="1"/>
</dbReference>
<dbReference type="InterPro" id="IPR037225">
    <property type="entry name" value="Nuo51_FMN-bd_sf"/>
</dbReference>
<reference evidence="7 8" key="1">
    <citation type="journal article" date="2018" name="Environ. Microbiol.">
        <title>Novel energy conservation strategies and behaviour of Pelotomaculum schinkii driving syntrophic propionate catabolism.</title>
        <authorList>
            <person name="Hidalgo-Ahumada C.A.P."/>
            <person name="Nobu M.K."/>
            <person name="Narihiro T."/>
            <person name="Tamaki H."/>
            <person name="Liu W.T."/>
            <person name="Kamagata Y."/>
            <person name="Stams A.J.M."/>
            <person name="Imachi H."/>
            <person name="Sousa D.Z."/>
        </authorList>
    </citation>
    <scope>NUCLEOTIDE SEQUENCE [LARGE SCALE GENOMIC DNA]</scope>
    <source>
        <strain evidence="7 8">MGP</strain>
    </source>
</reference>
<dbReference type="Gene3D" id="6.10.250.1450">
    <property type="match status" value="1"/>
</dbReference>
<dbReference type="SUPFAM" id="SSF52833">
    <property type="entry name" value="Thioredoxin-like"/>
    <property type="match status" value="1"/>
</dbReference>
<keyword evidence="7" id="KW-0560">Oxidoreductase</keyword>
<dbReference type="NCBIfam" id="NF010120">
    <property type="entry name" value="PRK13596.1"/>
    <property type="match status" value="1"/>
</dbReference>
<dbReference type="GO" id="GO:0010181">
    <property type="term" value="F:FMN binding"/>
    <property type="evidence" value="ECO:0007669"/>
    <property type="project" value="InterPro"/>
</dbReference>
<dbReference type="CDD" id="cd02980">
    <property type="entry name" value="TRX_Fd_family"/>
    <property type="match status" value="1"/>
</dbReference>
<name>A0A4Y7RR05_9FIRM</name>
<dbReference type="Gene3D" id="1.20.1440.230">
    <property type="entry name" value="NADH-ubiquinone oxidoreductase 51kDa subunit, iron-sulphur binding domain"/>
    <property type="match status" value="1"/>
</dbReference>
<dbReference type="PANTHER" id="PTHR43578">
    <property type="entry name" value="NADH-QUINONE OXIDOREDUCTASE SUBUNIT F"/>
    <property type="match status" value="1"/>
</dbReference>
<dbReference type="AlphaFoldDB" id="A0A4Y7RR05"/>
<dbReference type="SUPFAM" id="SSF142019">
    <property type="entry name" value="Nqo1 FMN-binding domain-like"/>
    <property type="match status" value="1"/>
</dbReference>
<dbReference type="EMBL" id="QFFZ01000022">
    <property type="protein sequence ID" value="TEB10697.1"/>
    <property type="molecule type" value="Genomic_DNA"/>
</dbReference>
<evidence type="ECO:0000313" key="7">
    <source>
        <dbReference type="EMBL" id="TEB10697.1"/>
    </source>
</evidence>
<keyword evidence="3" id="KW-0479">Metal-binding</keyword>
<sequence length="565" mass="60690">MKSLDELAKIKESRRAALKIREGVPSATEKAHVMMCGGAGCISSKCLEVVDAMKEALSKNGIAEQVQIILTGCMGPCDMGPVAIVYPDATFYRRLKPKDAEAIVEEHIMKGNLVQRLLYRAPGAKEPTPKVTDIDLFAKQKKIVLRNNFYIDPTSIEDYIANDGYAALGKALTQMQPAEIIEEVKKSGLRGRGGAGFSTGMKWGFTAAASGSPKYVVCNGDEGDPGAFMDRSVLEGDPHSVIEGMAICGRAIGAEQGYVYVRAEYPLAIERLDYAIQKARENGLLGKDILGTGFNFDIEIRIGAGAFVCGEETALLTSIEGKRGEPRPRPPFPANAGVWGKPTVLNNVETWANIPEIILKGAAAYAAIGTEKSKGTKVFALAGRINNTGIIEVPMGTTLREIVFEIGGGIPRKKAFKAVQTGGPSGGCIPADYLDTPVDYDSLGALGAIMGSGGMIVLDEDSCMVDIAKFFLDFVVDESCGKCSPCRIGTKRMYEILDNISKGKGKEGDIELLVELATTIKATALCGLGQTAPNPVLSTIRYFRKEYEEHIRDKKCACNVCELEE</sequence>
<dbReference type="GO" id="GO:0051539">
    <property type="term" value="F:4 iron, 4 sulfur cluster binding"/>
    <property type="evidence" value="ECO:0007669"/>
    <property type="project" value="UniProtKB-KW"/>
</dbReference>